<accession>A0A6A3NWI9</accession>
<reference evidence="6 8" key="1">
    <citation type="submission" date="2018-09" db="EMBL/GenBank/DDBJ databases">
        <title>Genomic investigation of the strawberry pathogen Phytophthora fragariae indicates pathogenicity is determined by transcriptional variation in three key races.</title>
        <authorList>
            <person name="Adams T.M."/>
            <person name="Armitage A.D."/>
            <person name="Sobczyk M.K."/>
            <person name="Bates H.J."/>
            <person name="Dunwell J.M."/>
            <person name="Nellist C.F."/>
            <person name="Harrison R.J."/>
        </authorList>
    </citation>
    <scope>NUCLEOTIDE SEQUENCE [LARGE SCALE GENOMIC DNA]</scope>
    <source>
        <strain evidence="4 6">SCRP249</strain>
        <strain evidence="3 8">SCRP324</strain>
        <strain evidence="5 7">SCRP333</strain>
    </source>
</reference>
<sequence>MPPSSSAARVNAAWGNDELAQLVQAWEEVVDDPKDRLVLTPGERATLHARFCALSGSTRRSLSSVTRQHHRLCTSYRLIVDTNRRTPGWFDLSAAEQHELRRVHNKKEKGMTVVSPELFSQLDRVCNGGKAPTVGVNPPVKKHKGKSHHKKSPKGVTPEPEEEEEDVDGDDIVDPLLQPKNTWTARDWTLFVDAWQEAADEFLELGNEPDEKVKLPNWLIRQKFVAMGGAPDTTVGSITAKKRCIIHSYNFICQCVAGLEALDGSDWFDLTFNERFRLQRKLVSPKSSQRVGCEIDRDTFNNIGVILEKEDILGAVTGRKRKRGHKKTRQPSVSSEASFDESFPRSPSPSSSRGDDDEMSDPEETRSITRYPQYGEEDESPVDEKVVESLLEAQNAQFEQLMHDLREERMEERKQNQAMLLEILHQRTPAEDPSQNVAYMESLVGKQQDQLMGLFAQMYKERQQEREDFHALLRQLCSRPRA</sequence>
<dbReference type="Proteomes" id="UP000429607">
    <property type="component" value="Unassembled WGS sequence"/>
</dbReference>
<organism evidence="4 6">
    <name type="scientific">Phytophthora rubi</name>
    <dbReference type="NCBI Taxonomy" id="129364"/>
    <lineage>
        <taxon>Eukaryota</taxon>
        <taxon>Sar</taxon>
        <taxon>Stramenopiles</taxon>
        <taxon>Oomycota</taxon>
        <taxon>Peronosporomycetes</taxon>
        <taxon>Peronosporales</taxon>
        <taxon>Peronosporaceae</taxon>
        <taxon>Phytophthora</taxon>
    </lineage>
</organism>
<evidence type="ECO:0000313" key="6">
    <source>
        <dbReference type="Proteomes" id="UP000429607"/>
    </source>
</evidence>
<feature type="region of interest" description="Disordered" evidence="2">
    <location>
        <begin position="318"/>
        <end position="384"/>
    </location>
</feature>
<dbReference type="EMBL" id="QXFU01000207">
    <property type="protein sequence ID" value="KAE9040305.1"/>
    <property type="molecule type" value="Genomic_DNA"/>
</dbReference>
<dbReference type="EMBL" id="QXFV01000230">
    <property type="protein sequence ID" value="KAE9044791.1"/>
    <property type="molecule type" value="Genomic_DNA"/>
</dbReference>
<keyword evidence="7" id="KW-1185">Reference proteome</keyword>
<dbReference type="AlphaFoldDB" id="A0A6A3NWI9"/>
<evidence type="ECO:0000313" key="4">
    <source>
        <dbReference type="EMBL" id="KAE9044791.1"/>
    </source>
</evidence>
<evidence type="ECO:0000313" key="8">
    <source>
        <dbReference type="Proteomes" id="UP000435112"/>
    </source>
</evidence>
<feature type="compositionally biased region" description="Basic residues" evidence="2">
    <location>
        <begin position="140"/>
        <end position="153"/>
    </location>
</feature>
<feature type="region of interest" description="Disordered" evidence="2">
    <location>
        <begin position="129"/>
        <end position="173"/>
    </location>
</feature>
<dbReference type="Proteomes" id="UP000435112">
    <property type="component" value="Unassembled WGS sequence"/>
</dbReference>
<feature type="compositionally biased region" description="Acidic residues" evidence="2">
    <location>
        <begin position="159"/>
        <end position="173"/>
    </location>
</feature>
<protein>
    <submittedName>
        <fullName evidence="4">Uncharacterized protein</fullName>
    </submittedName>
</protein>
<keyword evidence="1" id="KW-0175">Coiled coil</keyword>
<feature type="compositionally biased region" description="Basic residues" evidence="2">
    <location>
        <begin position="318"/>
        <end position="329"/>
    </location>
</feature>
<gene>
    <name evidence="4" type="ORF">PR001_g5228</name>
    <name evidence="3" type="ORF">PR002_g5025</name>
    <name evidence="5" type="ORF">PR003_g5370</name>
</gene>
<evidence type="ECO:0000313" key="7">
    <source>
        <dbReference type="Proteomes" id="UP000434957"/>
    </source>
</evidence>
<evidence type="ECO:0000256" key="1">
    <source>
        <dbReference type="SAM" id="Coils"/>
    </source>
</evidence>
<evidence type="ECO:0000256" key="2">
    <source>
        <dbReference type="SAM" id="MobiDB-lite"/>
    </source>
</evidence>
<evidence type="ECO:0000313" key="5">
    <source>
        <dbReference type="EMBL" id="KAE9350430.1"/>
    </source>
</evidence>
<proteinExistence type="predicted"/>
<evidence type="ECO:0000313" key="3">
    <source>
        <dbReference type="EMBL" id="KAE9040305.1"/>
    </source>
</evidence>
<dbReference type="Proteomes" id="UP000434957">
    <property type="component" value="Unassembled WGS sequence"/>
</dbReference>
<comment type="caution">
    <text evidence="4">The sequence shown here is derived from an EMBL/GenBank/DDBJ whole genome shotgun (WGS) entry which is preliminary data.</text>
</comment>
<feature type="coiled-coil region" evidence="1">
    <location>
        <begin position="388"/>
        <end position="422"/>
    </location>
</feature>
<dbReference type="OrthoDB" id="124951at2759"/>
<feature type="compositionally biased region" description="Low complexity" evidence="2">
    <location>
        <begin position="340"/>
        <end position="352"/>
    </location>
</feature>
<name>A0A6A3NWI9_9STRA</name>
<dbReference type="EMBL" id="QXFT01000222">
    <property type="protein sequence ID" value="KAE9350430.1"/>
    <property type="molecule type" value="Genomic_DNA"/>
</dbReference>